<dbReference type="EMBL" id="SRYB01000002">
    <property type="protein sequence ID" value="TGY80658.1"/>
    <property type="molecule type" value="Genomic_DNA"/>
</dbReference>
<protein>
    <submittedName>
        <fullName evidence="1">TonB-dependent receptor</fullName>
    </submittedName>
</protein>
<reference evidence="1" key="1">
    <citation type="submission" date="2019-04" db="EMBL/GenBank/DDBJ databases">
        <title>Microbes associate with the intestines of laboratory mice.</title>
        <authorList>
            <person name="Navarre W."/>
            <person name="Wong E."/>
            <person name="Huang K."/>
            <person name="Tropini C."/>
            <person name="Ng K."/>
            <person name="Yu B."/>
        </authorList>
    </citation>
    <scope>NUCLEOTIDE SEQUENCE</scope>
    <source>
        <strain evidence="1">NM04_E33</strain>
    </source>
</reference>
<organism evidence="1 2">
    <name type="scientific">Lepagella muris</name>
    <dbReference type="NCBI Taxonomy" id="3032870"/>
    <lineage>
        <taxon>Bacteria</taxon>
        <taxon>Pseudomonadati</taxon>
        <taxon>Bacteroidota</taxon>
        <taxon>Bacteroidia</taxon>
        <taxon>Bacteroidales</taxon>
        <taxon>Muribaculaceae</taxon>
        <taxon>Lepagella</taxon>
    </lineage>
</organism>
<evidence type="ECO:0000313" key="1">
    <source>
        <dbReference type="EMBL" id="TGY80658.1"/>
    </source>
</evidence>
<keyword evidence="1" id="KW-0675">Receptor</keyword>
<name>A0AC61RI51_9BACT</name>
<dbReference type="Proteomes" id="UP000306319">
    <property type="component" value="Unassembled WGS sequence"/>
</dbReference>
<proteinExistence type="predicted"/>
<keyword evidence="2" id="KW-1185">Reference proteome</keyword>
<sequence length="786" mass="88619">MASLAENVRISGRVRDNDDKPIEFATVRVANTAIGTNTDLKGMYSLSLSANDTLDVIFSCVGFKTVNHKLIRPKGELTLNVKLYPEDYNLQELEVTSFRSNINGMQSFNTESFKLSPAVAGSSVEAMLTTMPGVNSSNEMSSQYSVRGGAFDENSVYINGTEVYRPQLYRSGQQEGLSIINPDMVGNIRFSSGGYPARYADKMSSALDITYREPERYEGAVNLSLMGGSLAFGSNSSKFSMLHGLRVKRNNSLLSSLETRGEYDPLYLDYQTNINYKPSEKLTLNLLGNIAMNDYKFKPTDRETTFGTASDLKQFKVYFDGEEKDKFETYFGSFTLNYKHNRSNSYALSVSGFVSNELVSYDISGEYWLNQAGSSGDDGIGGELGVGKYMEHSRNRLKASVLTAAFKGTTVLGKNHLSYGLNYSRETFRDRTKEWEWRDSAGYSLPTLPDGVHLIYNLSAREDLHNNRFALYAEDALYFETSKAYMTLNAGVRASYWDFNKEFLVSPRVNFSVSPQNRNNITYRAAVGLYYQSPFYKEFREVITDELGNSSVQLNHDIKSPRSLHFVVGTDITFRAINRPFKLTGEAYYKALSNLISYEYDNLKVTYSGKNDSKGYIAGLDLKLFGQFVPGSDSWISFSLMKTNQKLNGKNVPLPTDQRYSLGLYFTDYFPKFPKLKFSLRGVISDGLTMTAPRVSRDVSYFRAPAYKRVDIGLTYLIAGAPQDGVVKRNFLRHFKSLSVGVDLFNLFDISNVSGYYWVTDVNNLQYAVPNYLTRRQLNFKISAEF</sequence>
<accession>A0AC61RI51</accession>
<gene>
    <name evidence="1" type="ORF">E5331_01610</name>
</gene>
<evidence type="ECO:0000313" key="2">
    <source>
        <dbReference type="Proteomes" id="UP000306319"/>
    </source>
</evidence>
<comment type="caution">
    <text evidence="1">The sequence shown here is derived from an EMBL/GenBank/DDBJ whole genome shotgun (WGS) entry which is preliminary data.</text>
</comment>